<evidence type="ECO:0008006" key="3">
    <source>
        <dbReference type="Google" id="ProtNLM"/>
    </source>
</evidence>
<proteinExistence type="predicted"/>
<sequence>MKFYLFIVFFVVLISCNKNQDKSNNSLELIKSSNVTLFEDVSIEARKIVEGKHISPFFKKYKNGKEYLLPNFEYYGCNIELVNCLKENTNKKFDIISYATSKGKDSLTAYDFVNEYSKTVNTEFEKLNIKSIVSKPNIGECVIYFINEKEYVAYVPDINMVKNTNWRNRFNKKKPIDNFWYQGEY</sequence>
<dbReference type="RefSeq" id="WP_377713677.1">
    <property type="nucleotide sequence ID" value="NZ_JBHTJM010000005.1"/>
</dbReference>
<organism evidence="1 2">
    <name type="scientific">Pseudofulvibacter geojedonensis</name>
    <dbReference type="NCBI Taxonomy" id="1123758"/>
    <lineage>
        <taxon>Bacteria</taxon>
        <taxon>Pseudomonadati</taxon>
        <taxon>Bacteroidota</taxon>
        <taxon>Flavobacteriia</taxon>
        <taxon>Flavobacteriales</taxon>
        <taxon>Flavobacteriaceae</taxon>
        <taxon>Pseudofulvibacter</taxon>
    </lineage>
</organism>
<dbReference type="EMBL" id="JBHTJM010000005">
    <property type="protein sequence ID" value="MFD0963207.1"/>
    <property type="molecule type" value="Genomic_DNA"/>
</dbReference>
<keyword evidence="2" id="KW-1185">Reference proteome</keyword>
<evidence type="ECO:0000313" key="1">
    <source>
        <dbReference type="EMBL" id="MFD0963207.1"/>
    </source>
</evidence>
<gene>
    <name evidence="1" type="ORF">ACFQ1O_04205</name>
</gene>
<protein>
    <recommendedName>
        <fullName evidence="3">Lipoprotein</fullName>
    </recommendedName>
</protein>
<dbReference type="PROSITE" id="PS51257">
    <property type="entry name" value="PROKAR_LIPOPROTEIN"/>
    <property type="match status" value="1"/>
</dbReference>
<name>A0ABW3I0T5_9FLAO</name>
<reference evidence="2" key="1">
    <citation type="journal article" date="2019" name="Int. J. Syst. Evol. Microbiol.">
        <title>The Global Catalogue of Microorganisms (GCM) 10K type strain sequencing project: providing services to taxonomists for standard genome sequencing and annotation.</title>
        <authorList>
            <consortium name="The Broad Institute Genomics Platform"/>
            <consortium name="The Broad Institute Genome Sequencing Center for Infectious Disease"/>
            <person name="Wu L."/>
            <person name="Ma J."/>
        </authorList>
    </citation>
    <scope>NUCLEOTIDE SEQUENCE [LARGE SCALE GENOMIC DNA]</scope>
    <source>
        <strain evidence="2">CCUG 62114</strain>
    </source>
</reference>
<comment type="caution">
    <text evidence="1">The sequence shown here is derived from an EMBL/GenBank/DDBJ whole genome shotgun (WGS) entry which is preliminary data.</text>
</comment>
<evidence type="ECO:0000313" key="2">
    <source>
        <dbReference type="Proteomes" id="UP001596997"/>
    </source>
</evidence>
<accession>A0ABW3I0T5</accession>
<dbReference type="Proteomes" id="UP001596997">
    <property type="component" value="Unassembled WGS sequence"/>
</dbReference>